<organism evidence="1 2">
    <name type="scientific">Mesorhizobium robiniae</name>
    <dbReference type="NCBI Taxonomy" id="559315"/>
    <lineage>
        <taxon>Bacteria</taxon>
        <taxon>Pseudomonadati</taxon>
        <taxon>Pseudomonadota</taxon>
        <taxon>Alphaproteobacteria</taxon>
        <taxon>Hyphomicrobiales</taxon>
        <taxon>Phyllobacteriaceae</taxon>
        <taxon>Mesorhizobium</taxon>
    </lineage>
</organism>
<gene>
    <name evidence="1" type="ORF">ABID19_006022</name>
</gene>
<dbReference type="EMBL" id="JBEPMC010000014">
    <property type="protein sequence ID" value="MET3582960.1"/>
    <property type="molecule type" value="Genomic_DNA"/>
</dbReference>
<keyword evidence="1" id="KW-0456">Lyase</keyword>
<accession>A0ABV2GXD3</accession>
<reference evidence="1 2" key="1">
    <citation type="submission" date="2024-06" db="EMBL/GenBank/DDBJ databases">
        <title>Genomic Encyclopedia of Type Strains, Phase IV (KMG-IV): sequencing the most valuable type-strain genomes for metagenomic binning, comparative biology and taxonomic classification.</title>
        <authorList>
            <person name="Goeker M."/>
        </authorList>
    </citation>
    <scope>NUCLEOTIDE SEQUENCE [LARGE SCALE GENOMIC DNA]</scope>
    <source>
        <strain evidence="1 2">DSM 100022</strain>
    </source>
</reference>
<keyword evidence="2" id="KW-1185">Reference proteome</keyword>
<evidence type="ECO:0000313" key="2">
    <source>
        <dbReference type="Proteomes" id="UP001549204"/>
    </source>
</evidence>
<dbReference type="InterPro" id="IPR050772">
    <property type="entry name" value="Hydratase-Decarb/MhpD_sf"/>
</dbReference>
<comment type="caution">
    <text evidence="1">The sequence shown here is derived from an EMBL/GenBank/DDBJ whole genome shotgun (WGS) entry which is preliminary data.</text>
</comment>
<protein>
    <submittedName>
        <fullName evidence="1">2-oxo-3-hexenedioate decarboxylase</fullName>
        <ecNumber evidence="1">4.1.1.77</ecNumber>
    </submittedName>
</protein>
<name>A0ABV2GXD3_9HYPH</name>
<proteinExistence type="predicted"/>
<dbReference type="GO" id="GO:0047437">
    <property type="term" value="F:4-oxalocrotonate decarboxylase activity"/>
    <property type="evidence" value="ECO:0007669"/>
    <property type="project" value="UniProtKB-EC"/>
</dbReference>
<dbReference type="EC" id="4.1.1.77" evidence="1"/>
<dbReference type="InterPro" id="IPR036663">
    <property type="entry name" value="Fumarylacetoacetase_C_sf"/>
</dbReference>
<dbReference type="RefSeq" id="WP_006204327.1">
    <property type="nucleotide sequence ID" value="NZ_JBEPMC010000014.1"/>
</dbReference>
<dbReference type="PANTHER" id="PTHR30143">
    <property type="entry name" value="ACID HYDRATASE"/>
    <property type="match status" value="1"/>
</dbReference>
<dbReference type="Gene3D" id="3.90.850.10">
    <property type="entry name" value="Fumarylacetoacetase-like, C-terminal domain"/>
    <property type="match status" value="1"/>
</dbReference>
<dbReference type="SUPFAM" id="SSF56529">
    <property type="entry name" value="FAH"/>
    <property type="match status" value="1"/>
</dbReference>
<dbReference type="PANTHER" id="PTHR30143:SF0">
    <property type="entry name" value="2-KETO-4-PENTENOATE HYDRATASE"/>
    <property type="match status" value="1"/>
</dbReference>
<sequence length="270" mass="29640">MQLPKNILSDIADEVQNTRDVLREVSPFTSRYPNFGLADAYWVVEEIRRRREANGERIVGRKIGFTNSAAWAGYGISGPIWNYLYDQTTFDLGVKTSLAVAHWPNVRMEAEVALGLCAPPDPRMDEHDLLSCVEWAALGFEVCTSIFPEWRFNVADAAATGVHVALLLGSRHSIKSDRERWGKQLHSFSVTLACENGSAAVGGGSQVLGSPLAALAYLVRELERFGGQPLKSGDIVTTGTLTVALPAQSGQRWRAQPLEIPFKDISLDLV</sequence>
<dbReference type="Proteomes" id="UP001549204">
    <property type="component" value="Unassembled WGS sequence"/>
</dbReference>
<evidence type="ECO:0000313" key="1">
    <source>
        <dbReference type="EMBL" id="MET3582960.1"/>
    </source>
</evidence>